<keyword evidence="8" id="KW-0133">Cell shape</keyword>
<dbReference type="PANTHER" id="PTHR32282">
    <property type="entry name" value="BINDING PROTEIN TRANSPEPTIDASE, PUTATIVE-RELATED"/>
    <property type="match status" value="1"/>
</dbReference>
<feature type="domain" description="Penicillin-binding protein transpeptidase" evidence="16">
    <location>
        <begin position="327"/>
        <end position="606"/>
    </location>
</feature>
<name>A0ABY5SE39_9BACL</name>
<evidence type="ECO:0000313" key="19">
    <source>
        <dbReference type="Proteomes" id="UP001057877"/>
    </source>
</evidence>
<evidence type="ECO:0000259" key="16">
    <source>
        <dbReference type="Pfam" id="PF00905"/>
    </source>
</evidence>
<dbReference type="InterPro" id="IPR001264">
    <property type="entry name" value="Glyco_trans_51"/>
</dbReference>
<feature type="domain" description="Glycosyl transferase family 51" evidence="17">
    <location>
        <begin position="70"/>
        <end position="234"/>
    </location>
</feature>
<evidence type="ECO:0000256" key="4">
    <source>
        <dbReference type="ARBA" id="ARBA00022676"/>
    </source>
</evidence>
<evidence type="ECO:0000256" key="14">
    <source>
        <dbReference type="ARBA" id="ARBA00034000"/>
    </source>
</evidence>
<dbReference type="SUPFAM" id="SSF56601">
    <property type="entry name" value="beta-lactamase/transpeptidase-like"/>
    <property type="match status" value="1"/>
</dbReference>
<evidence type="ECO:0000256" key="13">
    <source>
        <dbReference type="ARBA" id="ARBA00023316"/>
    </source>
</evidence>
<protein>
    <submittedName>
        <fullName evidence="18">PBP1A family penicillin-binding protein</fullName>
    </submittedName>
</protein>
<evidence type="ECO:0000256" key="7">
    <source>
        <dbReference type="ARBA" id="ARBA00022801"/>
    </source>
</evidence>
<dbReference type="InterPro" id="IPR036950">
    <property type="entry name" value="PBP_transglycosylase"/>
</dbReference>
<dbReference type="EMBL" id="CP091430">
    <property type="protein sequence ID" value="UVI30780.1"/>
    <property type="molecule type" value="Genomic_DNA"/>
</dbReference>
<proteinExistence type="predicted"/>
<dbReference type="Pfam" id="PF00905">
    <property type="entry name" value="Transpeptidase"/>
    <property type="match status" value="1"/>
</dbReference>
<evidence type="ECO:0000259" key="17">
    <source>
        <dbReference type="Pfam" id="PF00912"/>
    </source>
</evidence>
<evidence type="ECO:0000256" key="9">
    <source>
        <dbReference type="ARBA" id="ARBA00022984"/>
    </source>
</evidence>
<accession>A0ABY5SE39</accession>
<keyword evidence="19" id="KW-1185">Reference proteome</keyword>
<organism evidence="18 19">
    <name type="scientific">Paenibacillus spongiae</name>
    <dbReference type="NCBI Taxonomy" id="2909671"/>
    <lineage>
        <taxon>Bacteria</taxon>
        <taxon>Bacillati</taxon>
        <taxon>Bacillota</taxon>
        <taxon>Bacilli</taxon>
        <taxon>Bacillales</taxon>
        <taxon>Paenibacillaceae</taxon>
        <taxon>Paenibacillus</taxon>
    </lineage>
</organism>
<keyword evidence="9" id="KW-0573">Peptidoglycan synthesis</keyword>
<dbReference type="InterPro" id="IPR012338">
    <property type="entry name" value="Beta-lactam/transpept-like"/>
</dbReference>
<reference evidence="18" key="1">
    <citation type="submission" date="2022-01" db="EMBL/GenBank/DDBJ databases">
        <title>Paenibacillus spongiae sp. nov., isolated from marine sponge.</title>
        <authorList>
            <person name="Li Z."/>
            <person name="Zhang M."/>
        </authorList>
    </citation>
    <scope>NUCLEOTIDE SEQUENCE</scope>
    <source>
        <strain evidence="18">PHS-Z3</strain>
    </source>
</reference>
<dbReference type="RefSeq" id="WP_258386844.1">
    <property type="nucleotide sequence ID" value="NZ_CP091430.1"/>
</dbReference>
<sequence length="610" mass="66417">MGLRRVGYTVFDLAVAGALIALAAALYAHIAGEAVAQQHAGKLRVGSNSIITDRHGSEIAVMAGADTGFREEAKLSEMPRLLLDAFVATEDRRFYRHEGIDWIGIARAIRSNLSEGHLSQGGSSITQQLARTVFLDNRKSFIRKLNEAGIAMALERSLSKERLLELYLNHIYFGRQQVGVKAAARRYFGISDLHQLQLWQIATLAAIPKAPSRYNPVDNYAKSKERRKVVLALMHEQGLISRQQQLEAAAVDYVPPQSSGRINRYAAYTDYVIREAADLTGISQDELLTGGYTIETGLDQNAQQAAEEAFADKKHFPKDGKDQIVQGSAVVLDHRTGELRALVGGRNYAAGDYNRADRMLRQPGSAFKPIIVYGPALETGKFRADTILPDKKMTYRSYQPENGGGVYRGSVTMAEAVRLSINSPAVWLLHEVGLSKAMRFAGALGIELGDRDESLGLALGGLHQGVSPLAMAQAYGAFANSGVLVQAHAVRMIKDSHGRVVYEHPLRAKQVMSQGTAASMTAMLRSAVETGTGKQAKLPGRWVAGKTGTTQLGLSGVTEKANRDLWFAGYTSELTAAVWMGFDQSNRDNYLTDSSAVAARMFAAIMRGTR</sequence>
<comment type="catalytic activity">
    <reaction evidence="15">
        <text>[GlcNAc-(1-&gt;4)-Mur2Ac(oyl-L-Ala-gamma-D-Glu-L-Lys-D-Ala-D-Ala)](n)-di-trans,octa-cis-undecaprenyl diphosphate + beta-D-GlcNAc-(1-&gt;4)-Mur2Ac(oyl-L-Ala-gamma-D-Glu-L-Lys-D-Ala-D-Ala)-di-trans,octa-cis-undecaprenyl diphosphate = [GlcNAc-(1-&gt;4)-Mur2Ac(oyl-L-Ala-gamma-D-Glu-L-Lys-D-Ala-D-Ala)](n+1)-di-trans,octa-cis-undecaprenyl diphosphate + di-trans,octa-cis-undecaprenyl diphosphate + H(+)</text>
        <dbReference type="Rhea" id="RHEA:23708"/>
        <dbReference type="Rhea" id="RHEA-COMP:9602"/>
        <dbReference type="Rhea" id="RHEA-COMP:9603"/>
        <dbReference type="ChEBI" id="CHEBI:15378"/>
        <dbReference type="ChEBI" id="CHEBI:58405"/>
        <dbReference type="ChEBI" id="CHEBI:60033"/>
        <dbReference type="ChEBI" id="CHEBI:78435"/>
        <dbReference type="EC" id="2.4.99.28"/>
    </reaction>
</comment>
<dbReference type="Pfam" id="PF00912">
    <property type="entry name" value="Transgly"/>
    <property type="match status" value="1"/>
</dbReference>
<dbReference type="InterPro" id="IPR001460">
    <property type="entry name" value="PCN-bd_Tpept"/>
</dbReference>
<keyword evidence="11" id="KW-0472">Membrane</keyword>
<evidence type="ECO:0000313" key="18">
    <source>
        <dbReference type="EMBL" id="UVI30780.1"/>
    </source>
</evidence>
<keyword evidence="6" id="KW-0812">Transmembrane</keyword>
<dbReference type="InterPro" id="IPR050396">
    <property type="entry name" value="Glycosyltr_51/Transpeptidase"/>
</dbReference>
<evidence type="ECO:0000256" key="2">
    <source>
        <dbReference type="ARBA" id="ARBA00022645"/>
    </source>
</evidence>
<dbReference type="SUPFAM" id="SSF53955">
    <property type="entry name" value="Lysozyme-like"/>
    <property type="match status" value="1"/>
</dbReference>
<keyword evidence="12" id="KW-0511">Multifunctional enzyme</keyword>
<dbReference type="Proteomes" id="UP001057877">
    <property type="component" value="Chromosome"/>
</dbReference>
<evidence type="ECO:0000256" key="3">
    <source>
        <dbReference type="ARBA" id="ARBA00022670"/>
    </source>
</evidence>
<evidence type="ECO:0000256" key="8">
    <source>
        <dbReference type="ARBA" id="ARBA00022960"/>
    </source>
</evidence>
<evidence type="ECO:0000256" key="6">
    <source>
        <dbReference type="ARBA" id="ARBA00022692"/>
    </source>
</evidence>
<dbReference type="Gene3D" id="3.40.710.10">
    <property type="entry name" value="DD-peptidase/beta-lactamase superfamily"/>
    <property type="match status" value="1"/>
</dbReference>
<keyword evidence="1" id="KW-1003">Cell membrane</keyword>
<evidence type="ECO:0000256" key="12">
    <source>
        <dbReference type="ARBA" id="ARBA00023268"/>
    </source>
</evidence>
<evidence type="ECO:0000256" key="15">
    <source>
        <dbReference type="ARBA" id="ARBA00049902"/>
    </source>
</evidence>
<gene>
    <name evidence="18" type="ORF">L1F29_02555</name>
</gene>
<dbReference type="InterPro" id="IPR023346">
    <property type="entry name" value="Lysozyme-like_dom_sf"/>
</dbReference>
<keyword evidence="4" id="KW-0328">Glycosyltransferase</keyword>
<evidence type="ECO:0000256" key="5">
    <source>
        <dbReference type="ARBA" id="ARBA00022679"/>
    </source>
</evidence>
<evidence type="ECO:0000256" key="10">
    <source>
        <dbReference type="ARBA" id="ARBA00022989"/>
    </source>
</evidence>
<comment type="catalytic activity">
    <reaction evidence="14">
        <text>Preferential cleavage: (Ac)2-L-Lys-D-Ala-|-D-Ala. Also transpeptidation of peptidyl-alanyl moieties that are N-acyl substituents of D-alanine.</text>
        <dbReference type="EC" id="3.4.16.4"/>
    </reaction>
</comment>
<evidence type="ECO:0000256" key="1">
    <source>
        <dbReference type="ARBA" id="ARBA00022475"/>
    </source>
</evidence>
<dbReference type="NCBIfam" id="TIGR02074">
    <property type="entry name" value="PBP_1a_fam"/>
    <property type="match status" value="1"/>
</dbReference>
<keyword evidence="5" id="KW-0808">Transferase</keyword>
<dbReference type="Gene3D" id="1.10.3810.10">
    <property type="entry name" value="Biosynthetic peptidoglycan transglycosylase-like"/>
    <property type="match status" value="1"/>
</dbReference>
<keyword evidence="3" id="KW-0645">Protease</keyword>
<keyword evidence="2" id="KW-0121">Carboxypeptidase</keyword>
<keyword evidence="13" id="KW-0961">Cell wall biogenesis/degradation</keyword>
<keyword evidence="7" id="KW-0378">Hydrolase</keyword>
<keyword evidence="10" id="KW-1133">Transmembrane helix</keyword>
<dbReference type="PANTHER" id="PTHR32282:SF32">
    <property type="entry name" value="PENICILLIN-BINDING PROTEIN 2A"/>
    <property type="match status" value="1"/>
</dbReference>
<evidence type="ECO:0000256" key="11">
    <source>
        <dbReference type="ARBA" id="ARBA00023136"/>
    </source>
</evidence>